<comment type="similarity">
    <text evidence="1 4">Belongs to the glycerate kinase type-1 family.</text>
</comment>
<reference evidence="5 6" key="1">
    <citation type="submission" date="2021-01" db="EMBL/GenBank/DDBJ databases">
        <title>WGS of actinomycetes isolated from Thailand.</title>
        <authorList>
            <person name="Thawai C."/>
        </authorList>
    </citation>
    <scope>NUCLEOTIDE SEQUENCE [LARGE SCALE GENOMIC DNA]</scope>
    <source>
        <strain evidence="5 6">LPG 2</strain>
    </source>
</reference>
<dbReference type="PANTHER" id="PTHR21599">
    <property type="entry name" value="GLYCERATE KINASE"/>
    <property type="match status" value="1"/>
</dbReference>
<dbReference type="InterPro" id="IPR036129">
    <property type="entry name" value="Glycerate_kinase_sf"/>
</dbReference>
<proteinExistence type="inferred from homology"/>
<sequence>MTAAQPRRVILAPDKFKGSLTAAQVAAALAAGITRAAPGTEVRQLPVADGGDGTVDAFLAAGWERVEVAAVGPTLAPVTTAYAVRGDTAVIELAAVVGLVKLPGGQPDPLHACTYGLGTVIAHALDRGIRAIVLGLGGSASTDGGAGLLQALGLRIYDADGGELGRAIPGSGEFACGGADLADAARIDRTGLHPALAETTFTLASDVDNPLLGPEGAAAVYAPQKGATPGDIATLEAALKNWAALIGPEWADEPGAGAAGGTGFGAMAVLGAVERSGIDVVLDLVGFPAQLAGADLVVTGEGSMDTQSLNGKAPMGVAAAAHDAGIPVVAVVGRLQLTPEQLHAAGFAGAYALADLEPDPARSIADAATLLERIGEQLPTRF</sequence>
<dbReference type="SUPFAM" id="SSF110738">
    <property type="entry name" value="Glycerate kinase I"/>
    <property type="match status" value="1"/>
</dbReference>
<evidence type="ECO:0000313" key="5">
    <source>
        <dbReference type="EMBL" id="MBL1073043.1"/>
    </source>
</evidence>
<evidence type="ECO:0000256" key="1">
    <source>
        <dbReference type="ARBA" id="ARBA00006284"/>
    </source>
</evidence>
<dbReference type="NCBIfam" id="TIGR00045">
    <property type="entry name" value="glycerate kinase"/>
    <property type="match status" value="1"/>
</dbReference>
<dbReference type="Proteomes" id="UP000602198">
    <property type="component" value="Unassembled WGS sequence"/>
</dbReference>
<protein>
    <submittedName>
        <fullName evidence="5">Glycerate kinase</fullName>
    </submittedName>
</protein>
<dbReference type="EMBL" id="JAERRJ010000001">
    <property type="protein sequence ID" value="MBL1073043.1"/>
    <property type="molecule type" value="Genomic_DNA"/>
</dbReference>
<dbReference type="InterPro" id="IPR018197">
    <property type="entry name" value="Glycerate_kinase_RE-like"/>
</dbReference>
<accession>A0ABS1M1N9</accession>
<comment type="caution">
    <text evidence="5">The sequence shown here is derived from an EMBL/GenBank/DDBJ whole genome shotgun (WGS) entry which is preliminary data.</text>
</comment>
<dbReference type="Gene3D" id="3.90.1510.10">
    <property type="entry name" value="Glycerate kinase, domain 2"/>
    <property type="match status" value="1"/>
</dbReference>
<keyword evidence="3 4" id="KW-0418">Kinase</keyword>
<keyword evidence="6" id="KW-1185">Reference proteome</keyword>
<dbReference type="InterPro" id="IPR018193">
    <property type="entry name" value="Glyc_kinase_flavodox-like_fold"/>
</dbReference>
<dbReference type="InterPro" id="IPR004381">
    <property type="entry name" value="Glycerate_kinase"/>
</dbReference>
<dbReference type="PIRSF" id="PIRSF006078">
    <property type="entry name" value="GlxK"/>
    <property type="match status" value="1"/>
</dbReference>
<keyword evidence="2 4" id="KW-0808">Transferase</keyword>
<evidence type="ECO:0000256" key="4">
    <source>
        <dbReference type="PIRNR" id="PIRNR006078"/>
    </source>
</evidence>
<gene>
    <name evidence="5" type="ORF">JK358_01410</name>
</gene>
<organism evidence="5 6">
    <name type="scientific">Nocardia acididurans</name>
    <dbReference type="NCBI Taxonomy" id="2802282"/>
    <lineage>
        <taxon>Bacteria</taxon>
        <taxon>Bacillati</taxon>
        <taxon>Actinomycetota</taxon>
        <taxon>Actinomycetes</taxon>
        <taxon>Mycobacteriales</taxon>
        <taxon>Nocardiaceae</taxon>
        <taxon>Nocardia</taxon>
    </lineage>
</organism>
<dbReference type="GO" id="GO:0016301">
    <property type="term" value="F:kinase activity"/>
    <property type="evidence" value="ECO:0007669"/>
    <property type="project" value="UniProtKB-KW"/>
</dbReference>
<dbReference type="Pfam" id="PF02595">
    <property type="entry name" value="Gly_kinase"/>
    <property type="match status" value="1"/>
</dbReference>
<evidence type="ECO:0000256" key="3">
    <source>
        <dbReference type="ARBA" id="ARBA00022777"/>
    </source>
</evidence>
<dbReference type="Gene3D" id="3.40.50.10350">
    <property type="entry name" value="Glycerate kinase, domain 1"/>
    <property type="match status" value="1"/>
</dbReference>
<dbReference type="RefSeq" id="WP_201942447.1">
    <property type="nucleotide sequence ID" value="NZ_JAERRJ010000001.1"/>
</dbReference>
<evidence type="ECO:0000256" key="2">
    <source>
        <dbReference type="ARBA" id="ARBA00022679"/>
    </source>
</evidence>
<name>A0ABS1M1N9_9NOCA</name>
<evidence type="ECO:0000313" key="6">
    <source>
        <dbReference type="Proteomes" id="UP000602198"/>
    </source>
</evidence>
<dbReference type="PANTHER" id="PTHR21599:SF0">
    <property type="entry name" value="GLYCERATE KINASE"/>
    <property type="match status" value="1"/>
</dbReference>